<evidence type="ECO:0000256" key="1">
    <source>
        <dbReference type="SAM" id="MobiDB-lite"/>
    </source>
</evidence>
<organism evidence="2 3">
    <name type="scientific">Thalictrum thalictroides</name>
    <name type="common">Rue-anemone</name>
    <name type="synonym">Anemone thalictroides</name>
    <dbReference type="NCBI Taxonomy" id="46969"/>
    <lineage>
        <taxon>Eukaryota</taxon>
        <taxon>Viridiplantae</taxon>
        <taxon>Streptophyta</taxon>
        <taxon>Embryophyta</taxon>
        <taxon>Tracheophyta</taxon>
        <taxon>Spermatophyta</taxon>
        <taxon>Magnoliopsida</taxon>
        <taxon>Ranunculales</taxon>
        <taxon>Ranunculaceae</taxon>
        <taxon>Thalictroideae</taxon>
        <taxon>Thalictrum</taxon>
    </lineage>
</organism>
<evidence type="ECO:0000313" key="2">
    <source>
        <dbReference type="EMBL" id="KAF5187679.1"/>
    </source>
</evidence>
<reference evidence="2 3" key="1">
    <citation type="submission" date="2020-06" db="EMBL/GenBank/DDBJ databases">
        <title>Transcriptomic and genomic resources for Thalictrum thalictroides and T. hernandezii: Facilitating candidate gene discovery in an emerging model plant lineage.</title>
        <authorList>
            <person name="Arias T."/>
            <person name="Riano-Pachon D.M."/>
            <person name="Di Stilio V.S."/>
        </authorList>
    </citation>
    <scope>NUCLEOTIDE SEQUENCE [LARGE SCALE GENOMIC DNA]</scope>
    <source>
        <strain evidence="3">cv. WT478/WT964</strain>
        <tissue evidence="2">Leaves</tissue>
    </source>
</reference>
<comment type="caution">
    <text evidence="2">The sequence shown here is derived from an EMBL/GenBank/DDBJ whole genome shotgun (WGS) entry which is preliminary data.</text>
</comment>
<name>A0A7J6VRH4_THATH</name>
<proteinExistence type="predicted"/>
<keyword evidence="3" id="KW-1185">Reference proteome</keyword>
<accession>A0A7J6VRH4</accession>
<dbReference type="AlphaFoldDB" id="A0A7J6VRH4"/>
<evidence type="ECO:0000313" key="3">
    <source>
        <dbReference type="Proteomes" id="UP000554482"/>
    </source>
</evidence>
<dbReference type="EMBL" id="JABWDY010027711">
    <property type="protein sequence ID" value="KAF5187679.1"/>
    <property type="molecule type" value="Genomic_DNA"/>
</dbReference>
<gene>
    <name evidence="2" type="ORF">FRX31_022737</name>
</gene>
<dbReference type="Proteomes" id="UP000554482">
    <property type="component" value="Unassembled WGS sequence"/>
</dbReference>
<feature type="region of interest" description="Disordered" evidence="1">
    <location>
        <begin position="1"/>
        <end position="21"/>
    </location>
</feature>
<sequence length="77" mass="8587">MGWRRIYGIGRNRASPTAGTKDWKKEVVLSNDDGGGLKEKAKGLDVGGDGDLTTDCNNHFNRINKLLDFLLQHKFLI</sequence>
<protein>
    <submittedName>
        <fullName evidence="2">Uncharacterized protein</fullName>
    </submittedName>
</protein>